<reference evidence="2" key="1">
    <citation type="submission" date="2020-11" db="EMBL/GenBank/DDBJ databases">
        <title>Nocardia NEAU-351.nov., a novel actinomycete isolated from the cow dung.</title>
        <authorList>
            <person name="Zhang X."/>
        </authorList>
    </citation>
    <scope>NUCLEOTIDE SEQUENCE</scope>
    <source>
        <strain evidence="2">NEAU-351</strain>
    </source>
</reference>
<proteinExistence type="predicted"/>
<dbReference type="AlphaFoldDB" id="A0A931MZS5"/>
<dbReference type="EMBL" id="JADMLG010000003">
    <property type="protein sequence ID" value="MBH0776465.1"/>
    <property type="molecule type" value="Genomic_DNA"/>
</dbReference>
<evidence type="ECO:0000259" key="1">
    <source>
        <dbReference type="Pfam" id="PF19054"/>
    </source>
</evidence>
<dbReference type="RefSeq" id="WP_196148802.1">
    <property type="nucleotide sequence ID" value="NZ_JADMLG010000003.1"/>
</dbReference>
<dbReference type="Pfam" id="PF19054">
    <property type="entry name" value="DUF5753"/>
    <property type="match status" value="1"/>
</dbReference>
<feature type="domain" description="DUF5753" evidence="1">
    <location>
        <begin position="42"/>
        <end position="222"/>
    </location>
</feature>
<evidence type="ECO:0000313" key="3">
    <source>
        <dbReference type="Proteomes" id="UP000655751"/>
    </source>
</evidence>
<keyword evidence="3" id="KW-1185">Reference proteome</keyword>
<accession>A0A931MZS5</accession>
<name>A0A931MZS5_9NOCA</name>
<gene>
    <name evidence="2" type="ORF">IT779_09220</name>
</gene>
<protein>
    <submittedName>
        <fullName evidence="2">Transcriptional regulator</fullName>
    </submittedName>
</protein>
<dbReference type="InterPro" id="IPR043917">
    <property type="entry name" value="DUF5753"/>
</dbReference>
<organism evidence="2 3">
    <name type="scientific">Nocardia bovistercoris</name>
    <dbReference type="NCBI Taxonomy" id="2785916"/>
    <lineage>
        <taxon>Bacteria</taxon>
        <taxon>Bacillati</taxon>
        <taxon>Actinomycetota</taxon>
        <taxon>Actinomycetes</taxon>
        <taxon>Mycobacteriales</taxon>
        <taxon>Nocardiaceae</taxon>
        <taxon>Nocardia</taxon>
    </lineage>
</organism>
<comment type="caution">
    <text evidence="2">The sequence shown here is derived from an EMBL/GenBank/DDBJ whole genome shotgun (WGS) entry which is preliminary data.</text>
</comment>
<dbReference type="Proteomes" id="UP000655751">
    <property type="component" value="Unassembled WGS sequence"/>
</dbReference>
<sequence length="238" mass="26589">MGARDMPESSRYADREAIAEAARRVVGAGWWQRDADWLPPGFDTYLHLEQAARLLRCYECRVVPELLQTPDYARALLTLAHPEDSEAMRERRVALRMRRAEILTRREPVQLWAIIEESALRRPVGGSAVWRAQLEHLSHAAAQYPNVAVQVLADPVGGPAVAEGSFSVLRFAEGDLPDLVYLQQLTRRVFLDASADIEAYMGVADILSVHAMAPEHTPALIEAMCSSQPRTVDEPNPR</sequence>
<evidence type="ECO:0000313" key="2">
    <source>
        <dbReference type="EMBL" id="MBH0776465.1"/>
    </source>
</evidence>